<dbReference type="Proteomes" id="UP000093501">
    <property type="component" value="Unassembled WGS sequence"/>
</dbReference>
<keyword evidence="2" id="KW-1185">Reference proteome</keyword>
<proteinExistence type="predicted"/>
<evidence type="ECO:0000313" key="2">
    <source>
        <dbReference type="Proteomes" id="UP000093501"/>
    </source>
</evidence>
<gene>
    <name evidence="1" type="ORF">BCR15_02215</name>
</gene>
<evidence type="ECO:0000313" key="1">
    <source>
        <dbReference type="EMBL" id="OCL34536.1"/>
    </source>
</evidence>
<dbReference type="InterPro" id="IPR012349">
    <property type="entry name" value="Split_barrel_FMN-bd"/>
</dbReference>
<reference evidence="2" key="1">
    <citation type="submission" date="2016-07" db="EMBL/GenBank/DDBJ databases">
        <authorList>
            <person name="Florea S."/>
            <person name="Webb J.S."/>
            <person name="Jaromczyk J."/>
            <person name="Schardl C.L."/>
        </authorList>
    </citation>
    <scope>NUCLEOTIDE SEQUENCE [LARGE SCALE GENOMIC DNA]</scope>
    <source>
        <strain evidence="2">IPBSL-7</strain>
    </source>
</reference>
<dbReference type="RefSeq" id="WP_061620375.1">
    <property type="nucleotide sequence ID" value="NZ_JBDXXE010000024.1"/>
</dbReference>
<dbReference type="SUPFAM" id="SSF50475">
    <property type="entry name" value="FMN-binding split barrel"/>
    <property type="match status" value="1"/>
</dbReference>
<dbReference type="AlphaFoldDB" id="A0A1C0AMJ5"/>
<sequence>MTTDPLPVSYFTRLDAEECWALLAEGDVGRIAWLAPDGISVVPVNYHLVERSIVFHTSEESFLARLAERTEVAFQVDEIDPETATGWSVLVRGESGPADRQVSSVSWLDGTVGLAITAASIAGRVVSGQKK</sequence>
<dbReference type="InterPro" id="IPR024747">
    <property type="entry name" value="Pyridox_Oxase-rel"/>
</dbReference>
<protein>
    <submittedName>
        <fullName evidence="1">Uncharacterized protein</fullName>
    </submittedName>
</protein>
<dbReference type="Gene3D" id="2.30.110.10">
    <property type="entry name" value="Electron Transport, Fmn-binding Protein, Chain A"/>
    <property type="match status" value="1"/>
</dbReference>
<dbReference type="Pfam" id="PF12900">
    <property type="entry name" value="Pyridox_ox_2"/>
    <property type="match status" value="1"/>
</dbReference>
<dbReference type="EMBL" id="MBQD01000020">
    <property type="protein sequence ID" value="OCL34536.1"/>
    <property type="molecule type" value="Genomic_DNA"/>
</dbReference>
<comment type="caution">
    <text evidence="1">The sequence shown here is derived from an EMBL/GenBank/DDBJ whole genome shotgun (WGS) entry which is preliminary data.</text>
</comment>
<organism evidence="1 2">
    <name type="scientific">Tessaracoccus lapidicaptus</name>
    <dbReference type="NCBI Taxonomy" id="1427523"/>
    <lineage>
        <taxon>Bacteria</taxon>
        <taxon>Bacillati</taxon>
        <taxon>Actinomycetota</taxon>
        <taxon>Actinomycetes</taxon>
        <taxon>Propionibacteriales</taxon>
        <taxon>Propionibacteriaceae</taxon>
        <taxon>Tessaracoccus</taxon>
    </lineage>
</organism>
<accession>A0A1C0AMJ5</accession>
<name>A0A1C0AMJ5_9ACTN</name>